<dbReference type="KEGG" id="hsr:HSBAA_50820"/>
<evidence type="ECO:0000313" key="2">
    <source>
        <dbReference type="EMBL" id="BBI63776.1"/>
    </source>
</evidence>
<dbReference type="SUPFAM" id="SSF51445">
    <property type="entry name" value="(Trans)glycosidases"/>
    <property type="match status" value="1"/>
</dbReference>
<accession>A0A455UC20</accession>
<feature type="domain" description="Glycosyl hydrolase family 13 catalytic" evidence="1">
    <location>
        <begin position="30"/>
        <end position="90"/>
    </location>
</feature>
<dbReference type="Pfam" id="PF00128">
    <property type="entry name" value="Alpha-amylase"/>
    <property type="match status" value="1"/>
</dbReference>
<dbReference type="InterPro" id="IPR006047">
    <property type="entry name" value="GH13_cat_dom"/>
</dbReference>
<dbReference type="PANTHER" id="PTHR10357:SF219">
    <property type="entry name" value="MALTOSE ALPHA-D-GLUCOSYLTRANSFERASE"/>
    <property type="match status" value="1"/>
</dbReference>
<name>A0A455UC20_9GAMM</name>
<gene>
    <name evidence="2" type="ORF">HSBAA_50820</name>
</gene>
<dbReference type="InterPro" id="IPR017853">
    <property type="entry name" value="GH"/>
</dbReference>
<dbReference type="AlphaFoldDB" id="A0A455UC20"/>
<sequence length="90" mass="10281">MMDASSERHAVEAMDFLDDPLWYKDAVIYQVHVKAFFDANDDGIGDFEGLIQKLDYIVSLGVNTIWILPFYPSPRRDDGYDIAEYTSVSP</sequence>
<dbReference type="Gene3D" id="3.20.20.80">
    <property type="entry name" value="Glycosidases"/>
    <property type="match status" value="1"/>
</dbReference>
<dbReference type="GO" id="GO:0005975">
    <property type="term" value="P:carbohydrate metabolic process"/>
    <property type="evidence" value="ECO:0007669"/>
    <property type="project" value="InterPro"/>
</dbReference>
<evidence type="ECO:0000259" key="1">
    <source>
        <dbReference type="Pfam" id="PF00128"/>
    </source>
</evidence>
<evidence type="ECO:0000313" key="3">
    <source>
        <dbReference type="Proteomes" id="UP000320231"/>
    </source>
</evidence>
<dbReference type="EMBL" id="AP019514">
    <property type="protein sequence ID" value="BBI63776.1"/>
    <property type="molecule type" value="Genomic_DNA"/>
</dbReference>
<organism evidence="2 3">
    <name type="scientific">Vreelandella sulfidaeris</name>
    <dbReference type="NCBI Taxonomy" id="115553"/>
    <lineage>
        <taxon>Bacteria</taxon>
        <taxon>Pseudomonadati</taxon>
        <taxon>Pseudomonadota</taxon>
        <taxon>Gammaproteobacteria</taxon>
        <taxon>Oceanospirillales</taxon>
        <taxon>Halomonadaceae</taxon>
        <taxon>Vreelandella</taxon>
    </lineage>
</organism>
<dbReference type="Proteomes" id="UP000320231">
    <property type="component" value="Chromosome"/>
</dbReference>
<dbReference type="PANTHER" id="PTHR10357">
    <property type="entry name" value="ALPHA-AMYLASE FAMILY MEMBER"/>
    <property type="match status" value="1"/>
</dbReference>
<reference evidence="2 3" key="1">
    <citation type="journal article" date="2019" name="Microbiol. Resour. Announc.">
        <title>Complete Genome Sequence of Halomonas sulfidaeris Strain Esulfide1 Isolated from a Metal Sulfide Rock at a Depth of 2,200 Meters, Obtained Using Nanopore Sequencing.</title>
        <authorList>
            <person name="Saito M."/>
            <person name="Nishigata A."/>
            <person name="Galipon J."/>
            <person name="Arakawa K."/>
        </authorList>
    </citation>
    <scope>NUCLEOTIDE SEQUENCE [LARGE SCALE GENOMIC DNA]</scope>
    <source>
        <strain evidence="2 3">ATCC BAA-803</strain>
    </source>
</reference>
<protein>
    <recommendedName>
        <fullName evidence="1">Glycosyl hydrolase family 13 catalytic domain-containing protein</fullName>
    </recommendedName>
</protein>
<proteinExistence type="predicted"/>